<dbReference type="HAMAP" id="MF_01456">
    <property type="entry name" value="NDH1_NuoK"/>
    <property type="match status" value="1"/>
</dbReference>
<dbReference type="AlphaFoldDB" id="W9G479"/>
<evidence type="ECO:0000256" key="5">
    <source>
        <dbReference type="ARBA" id="ARBA00022989"/>
    </source>
</evidence>
<feature type="transmembrane region" description="Helical" evidence="7">
    <location>
        <begin position="29"/>
        <end position="49"/>
    </location>
</feature>
<comment type="subcellular location">
    <subcellularLocation>
        <location evidence="7">Cell membrane</location>
        <topology evidence="7">Multi-pass membrane protein</topology>
    </subcellularLocation>
    <subcellularLocation>
        <location evidence="1">Membrane</location>
        <topology evidence="1">Multi-pass membrane protein</topology>
    </subcellularLocation>
</comment>
<evidence type="ECO:0000256" key="2">
    <source>
        <dbReference type="ARBA" id="ARBA00010519"/>
    </source>
</evidence>
<evidence type="ECO:0000256" key="3">
    <source>
        <dbReference type="ARBA" id="ARBA00022448"/>
    </source>
</evidence>
<gene>
    <name evidence="7" type="primary">nuoK</name>
    <name evidence="9" type="ORF">N865_01360</name>
</gene>
<evidence type="ECO:0000313" key="10">
    <source>
        <dbReference type="Proteomes" id="UP000019489"/>
    </source>
</evidence>
<keyword evidence="10" id="KW-1185">Reference proteome</keyword>
<dbReference type="InterPro" id="IPR001133">
    <property type="entry name" value="NADH_UbQ_OxRdtase_chain4L/K"/>
</dbReference>
<feature type="compositionally biased region" description="Gly residues" evidence="8">
    <location>
        <begin position="126"/>
        <end position="137"/>
    </location>
</feature>
<evidence type="ECO:0000313" key="9">
    <source>
        <dbReference type="EMBL" id="EWS99582.1"/>
    </source>
</evidence>
<feature type="region of interest" description="Disordered" evidence="8">
    <location>
        <begin position="123"/>
        <end position="147"/>
    </location>
</feature>
<dbReference type="InterPro" id="IPR039428">
    <property type="entry name" value="NUOK/Mnh_C1-like"/>
</dbReference>
<keyword evidence="7" id="KW-1003">Cell membrane</keyword>
<dbReference type="GO" id="GO:0005886">
    <property type="term" value="C:plasma membrane"/>
    <property type="evidence" value="ECO:0007669"/>
    <property type="project" value="UniProtKB-SubCell"/>
</dbReference>
<dbReference type="GO" id="GO:0030964">
    <property type="term" value="C:NADH dehydrogenase complex"/>
    <property type="evidence" value="ECO:0007669"/>
    <property type="project" value="TreeGrafter"/>
</dbReference>
<feature type="transmembrane region" description="Helical" evidence="7">
    <location>
        <begin position="61"/>
        <end position="85"/>
    </location>
</feature>
<keyword evidence="4 7" id="KW-0812">Transmembrane</keyword>
<keyword evidence="6 7" id="KW-0472">Membrane</keyword>
<comment type="function">
    <text evidence="7">NDH-1 shuttles electrons from NADH, via FMN and iron-sulfur (Fe-S) centers, to quinones in the respiratory chain. The immediate electron acceptor for the enzyme in this species is believed to be a menaquinone. Couples the redox reaction to proton translocation (for every two electrons transferred, four hydrogen ions are translocated across the cytoplasmic membrane), and thus conserves the redox energy in a proton gradient.</text>
</comment>
<protein>
    <recommendedName>
        <fullName evidence="7">NADH-quinone oxidoreductase subunit K</fullName>
        <ecNumber evidence="7">7.1.1.-</ecNumber>
    </recommendedName>
    <alternativeName>
        <fullName evidence="7">NADH dehydrogenase I subunit K</fullName>
    </alternativeName>
    <alternativeName>
        <fullName evidence="7">NDH-1 subunit K</fullName>
    </alternativeName>
</protein>
<sequence>MDLQLPALLSALLAGIGVYGVLARRNAVLVLIGVELILNAANLLLVTAGSRPGSPLAAGPVLTLFVITIAAAEVCVALAVVLVMFRRFGHIDLTAAPDLSDEPEPVRGDHALAGPEAGRTALDVAGHGGHGGHGGYGAARADRGSEV</sequence>
<comment type="catalytic activity">
    <reaction evidence="7">
        <text>a quinone + NADH + 5 H(+)(in) = a quinol + NAD(+) + 4 H(+)(out)</text>
        <dbReference type="Rhea" id="RHEA:57888"/>
        <dbReference type="ChEBI" id="CHEBI:15378"/>
        <dbReference type="ChEBI" id="CHEBI:24646"/>
        <dbReference type="ChEBI" id="CHEBI:57540"/>
        <dbReference type="ChEBI" id="CHEBI:57945"/>
        <dbReference type="ChEBI" id="CHEBI:132124"/>
    </reaction>
</comment>
<comment type="subunit">
    <text evidence="7">NDH-1 is composed of 14 different subunits. Subunits NuoA, H, J, K, L, M, N constitute the membrane sector of the complex.</text>
</comment>
<comment type="caution">
    <text evidence="9">The sequence shown here is derived from an EMBL/GenBank/DDBJ whole genome shotgun (WGS) entry which is preliminary data.</text>
</comment>
<dbReference type="NCBIfam" id="NF004320">
    <property type="entry name" value="PRK05715.1-2"/>
    <property type="match status" value="1"/>
</dbReference>
<keyword evidence="7" id="KW-0520">NAD</keyword>
<evidence type="ECO:0000256" key="6">
    <source>
        <dbReference type="ARBA" id="ARBA00023136"/>
    </source>
</evidence>
<evidence type="ECO:0000256" key="7">
    <source>
        <dbReference type="HAMAP-Rule" id="MF_01456"/>
    </source>
</evidence>
<keyword evidence="9" id="KW-0830">Ubiquinone</keyword>
<dbReference type="eggNOG" id="COG0713">
    <property type="taxonomic scope" value="Bacteria"/>
</dbReference>
<comment type="similarity">
    <text evidence="2 7">Belongs to the complex I subunit 4L family.</text>
</comment>
<keyword evidence="7" id="KW-0874">Quinone</keyword>
<feature type="transmembrane region" description="Helical" evidence="7">
    <location>
        <begin position="6"/>
        <end position="22"/>
    </location>
</feature>
<dbReference type="Pfam" id="PF00420">
    <property type="entry name" value="Oxidored_q2"/>
    <property type="match status" value="1"/>
</dbReference>
<dbReference type="PATRIC" id="fig|1386089.3.peg.4214"/>
<keyword evidence="7" id="KW-1278">Translocase</keyword>
<dbReference type="PANTHER" id="PTHR11434:SF16">
    <property type="entry name" value="NADH-UBIQUINONE OXIDOREDUCTASE CHAIN 4L"/>
    <property type="match status" value="1"/>
</dbReference>
<reference evidence="9 10" key="1">
    <citation type="submission" date="2013-08" db="EMBL/GenBank/DDBJ databases">
        <title>Intrasporangium oryzae NRRL B-24470.</title>
        <authorList>
            <person name="Liu H."/>
            <person name="Wang G."/>
        </authorList>
    </citation>
    <scope>NUCLEOTIDE SEQUENCE [LARGE SCALE GENOMIC DNA]</scope>
    <source>
        <strain evidence="9 10">NRRL B-24470</strain>
    </source>
</reference>
<keyword evidence="5 7" id="KW-1133">Transmembrane helix</keyword>
<dbReference type="GO" id="GO:0048038">
    <property type="term" value="F:quinone binding"/>
    <property type="evidence" value="ECO:0007669"/>
    <property type="project" value="UniProtKB-KW"/>
</dbReference>
<evidence type="ECO:0000256" key="1">
    <source>
        <dbReference type="ARBA" id="ARBA00004141"/>
    </source>
</evidence>
<dbReference type="EMBL" id="AWSA01000099">
    <property type="protein sequence ID" value="EWS99582.1"/>
    <property type="molecule type" value="Genomic_DNA"/>
</dbReference>
<evidence type="ECO:0000256" key="4">
    <source>
        <dbReference type="ARBA" id="ARBA00022692"/>
    </source>
</evidence>
<proteinExistence type="inferred from homology"/>
<dbReference type="EC" id="7.1.1.-" evidence="7"/>
<evidence type="ECO:0000256" key="8">
    <source>
        <dbReference type="SAM" id="MobiDB-lite"/>
    </source>
</evidence>
<keyword evidence="3 7" id="KW-0813">Transport</keyword>
<accession>W9G479</accession>
<name>W9G479_9MICO</name>
<organism evidence="9 10">
    <name type="scientific">Intrasporangium oryzae NRRL B-24470</name>
    <dbReference type="NCBI Taxonomy" id="1386089"/>
    <lineage>
        <taxon>Bacteria</taxon>
        <taxon>Bacillati</taxon>
        <taxon>Actinomycetota</taxon>
        <taxon>Actinomycetes</taxon>
        <taxon>Micrococcales</taxon>
        <taxon>Intrasporangiaceae</taxon>
        <taxon>Intrasporangium</taxon>
    </lineage>
</organism>
<dbReference type="PANTHER" id="PTHR11434">
    <property type="entry name" value="NADH-UBIQUINONE OXIDOREDUCTASE SUBUNIT ND4L"/>
    <property type="match status" value="1"/>
</dbReference>
<dbReference type="GO" id="GO:0042773">
    <property type="term" value="P:ATP synthesis coupled electron transport"/>
    <property type="evidence" value="ECO:0007669"/>
    <property type="project" value="InterPro"/>
</dbReference>
<dbReference type="Proteomes" id="UP000019489">
    <property type="component" value="Unassembled WGS sequence"/>
</dbReference>
<dbReference type="STRING" id="1386089.N865_01360"/>
<dbReference type="GO" id="GO:0050136">
    <property type="term" value="F:NADH dehydrogenase (quinone) (non-electrogenic) activity"/>
    <property type="evidence" value="ECO:0007669"/>
    <property type="project" value="UniProtKB-UniRule"/>
</dbReference>
<dbReference type="Gene3D" id="1.10.287.3510">
    <property type="match status" value="1"/>
</dbReference>